<dbReference type="SMART" id="SM00530">
    <property type="entry name" value="HTH_XRE"/>
    <property type="match status" value="1"/>
</dbReference>
<dbReference type="Pfam" id="PF01381">
    <property type="entry name" value="HTH_3"/>
    <property type="match status" value="1"/>
</dbReference>
<organism evidence="3">
    <name type="scientific">Siphoviridae sp. ct5kv15</name>
    <dbReference type="NCBI Taxonomy" id="2825338"/>
    <lineage>
        <taxon>Viruses</taxon>
        <taxon>Duplodnaviria</taxon>
        <taxon>Heunggongvirae</taxon>
        <taxon>Uroviricota</taxon>
        <taxon>Caudoviricetes</taxon>
    </lineage>
</organism>
<accession>A0A8S5PMK1</accession>
<protein>
    <submittedName>
        <fullName evidence="3">Repressor protein CI</fullName>
    </submittedName>
</protein>
<dbReference type="Gene3D" id="1.10.260.40">
    <property type="entry name" value="lambda repressor-like DNA-binding domains"/>
    <property type="match status" value="1"/>
</dbReference>
<reference evidence="3" key="1">
    <citation type="journal article" date="2021" name="Proc. Natl. Acad. Sci. U.S.A.">
        <title>A Catalog of Tens of Thousands of Viruses from Human Metagenomes Reveals Hidden Associations with Chronic Diseases.</title>
        <authorList>
            <person name="Tisza M.J."/>
            <person name="Buck C.B."/>
        </authorList>
    </citation>
    <scope>NUCLEOTIDE SEQUENCE</scope>
    <source>
        <strain evidence="3">Ct5kv15</strain>
    </source>
</reference>
<dbReference type="InterPro" id="IPR001387">
    <property type="entry name" value="Cro/C1-type_HTH"/>
</dbReference>
<keyword evidence="1" id="KW-0238">DNA-binding</keyword>
<name>A0A8S5PMK1_9CAUD</name>
<dbReference type="EMBL" id="BK015457">
    <property type="protein sequence ID" value="DAE07797.1"/>
    <property type="molecule type" value="Genomic_DNA"/>
</dbReference>
<proteinExistence type="predicted"/>
<dbReference type="InterPro" id="IPR010982">
    <property type="entry name" value="Lambda_DNA-bd_dom_sf"/>
</dbReference>
<evidence type="ECO:0000313" key="3">
    <source>
        <dbReference type="EMBL" id="DAE07797.1"/>
    </source>
</evidence>
<dbReference type="PROSITE" id="PS50943">
    <property type="entry name" value="HTH_CROC1"/>
    <property type="match status" value="1"/>
</dbReference>
<dbReference type="PANTHER" id="PTHR46558:SF11">
    <property type="entry name" value="HTH-TYPE TRANSCRIPTIONAL REGULATOR XRE"/>
    <property type="match status" value="1"/>
</dbReference>
<evidence type="ECO:0000256" key="1">
    <source>
        <dbReference type="ARBA" id="ARBA00023125"/>
    </source>
</evidence>
<dbReference type="CDD" id="cd00093">
    <property type="entry name" value="HTH_XRE"/>
    <property type="match status" value="1"/>
</dbReference>
<evidence type="ECO:0000259" key="2">
    <source>
        <dbReference type="PROSITE" id="PS50943"/>
    </source>
</evidence>
<sequence length="128" mass="14716">MPEKNVNEIFIDNLKRLLEEKNVTSQSFAKALEISPSTVSMWLTNKSLPRMDLLDKIADYFDVDVVDLYLTQAQQESMLKGFKKGLAQSSNDTTIAAHFGGDEYTEEELEEIRKFAEFIKSKRKDTEE</sequence>
<dbReference type="SUPFAM" id="SSF47413">
    <property type="entry name" value="lambda repressor-like DNA-binding domains"/>
    <property type="match status" value="1"/>
</dbReference>
<dbReference type="PANTHER" id="PTHR46558">
    <property type="entry name" value="TRACRIPTIONAL REGULATORY PROTEIN-RELATED-RELATED"/>
    <property type="match status" value="1"/>
</dbReference>
<feature type="domain" description="HTH cro/C1-type" evidence="2">
    <location>
        <begin position="14"/>
        <end position="68"/>
    </location>
</feature>
<dbReference type="GO" id="GO:0003677">
    <property type="term" value="F:DNA binding"/>
    <property type="evidence" value="ECO:0007669"/>
    <property type="project" value="UniProtKB-KW"/>
</dbReference>